<feature type="transmembrane region" description="Helical" evidence="1">
    <location>
        <begin position="42"/>
        <end position="61"/>
    </location>
</feature>
<feature type="transmembrane region" description="Helical" evidence="1">
    <location>
        <begin position="211"/>
        <end position="231"/>
    </location>
</feature>
<keyword evidence="3" id="KW-1185">Reference proteome</keyword>
<feature type="transmembrane region" description="Helical" evidence="1">
    <location>
        <begin position="114"/>
        <end position="135"/>
    </location>
</feature>
<keyword evidence="1" id="KW-0472">Membrane</keyword>
<dbReference type="InterPro" id="IPR010380">
    <property type="entry name" value="DUF975"/>
</dbReference>
<sequence length="262" mass="28304">MEKLPVVKVGGSVEEAVKGEYSLDVAAILKEAWQITLKSRMAINLGLLTCLIIGMVVSMLVSSQLGGIEVAIQDQQSATLLNIIVTLVVYPFIVGVEMMGIFHSVGLKTRPKLIFAFLKRGSWVAVSALLTSTLVTIGLTLFYLPGIFLAVALSLVLPLVVEKKMSPIKAISVSIQATRFQWFKIFSIYLILALAVLISALPVAAAGASELGFIAIAFFLFCLAYLAPLFYNVKGILYREIFGLQMQTSADQSSTISDTFSA</sequence>
<keyword evidence="1" id="KW-0812">Transmembrane</keyword>
<organism evidence="2 3">
    <name type="scientific">Cognaticolwellia beringensis</name>
    <dbReference type="NCBI Taxonomy" id="1967665"/>
    <lineage>
        <taxon>Bacteria</taxon>
        <taxon>Pseudomonadati</taxon>
        <taxon>Pseudomonadota</taxon>
        <taxon>Gammaproteobacteria</taxon>
        <taxon>Alteromonadales</taxon>
        <taxon>Colwelliaceae</taxon>
        <taxon>Cognaticolwellia</taxon>
    </lineage>
</organism>
<protein>
    <recommendedName>
        <fullName evidence="4">Glycerophosphoryl diester phosphodiesterase membrane domain-containing protein</fullName>
    </recommendedName>
</protein>
<dbReference type="Proteomes" id="UP000202259">
    <property type="component" value="Chromosome"/>
</dbReference>
<feature type="transmembrane region" description="Helical" evidence="1">
    <location>
        <begin position="141"/>
        <end position="161"/>
    </location>
</feature>
<dbReference type="OrthoDB" id="5915045at2"/>
<evidence type="ECO:0000313" key="2">
    <source>
        <dbReference type="EMBL" id="ASP47172.1"/>
    </source>
</evidence>
<dbReference type="KEGG" id="cber:B5D82_04975"/>
<evidence type="ECO:0000313" key="3">
    <source>
        <dbReference type="Proteomes" id="UP000202259"/>
    </source>
</evidence>
<accession>A0A222G607</accession>
<name>A0A222G607_9GAMM</name>
<keyword evidence="1" id="KW-1133">Transmembrane helix</keyword>
<dbReference type="AlphaFoldDB" id="A0A222G607"/>
<dbReference type="EMBL" id="CP020465">
    <property type="protein sequence ID" value="ASP47172.1"/>
    <property type="molecule type" value="Genomic_DNA"/>
</dbReference>
<reference evidence="2 3" key="1">
    <citation type="submission" date="2017-08" db="EMBL/GenBank/DDBJ databases">
        <title>Complete genome of Colwellia sp. NB097-1, a psychrophile bacterium ioslated from Bering Sea.</title>
        <authorList>
            <person name="Chen X."/>
        </authorList>
    </citation>
    <scope>NUCLEOTIDE SEQUENCE [LARGE SCALE GENOMIC DNA]</scope>
    <source>
        <strain evidence="2 3">NB097-1</strain>
    </source>
</reference>
<dbReference type="PANTHER" id="PTHR40076">
    <property type="entry name" value="MEMBRANE PROTEIN-RELATED"/>
    <property type="match status" value="1"/>
</dbReference>
<proteinExistence type="predicted"/>
<feature type="transmembrane region" description="Helical" evidence="1">
    <location>
        <begin position="182"/>
        <end position="205"/>
    </location>
</feature>
<gene>
    <name evidence="2" type="ORF">B5D82_04975</name>
</gene>
<dbReference type="PANTHER" id="PTHR40076:SF1">
    <property type="entry name" value="MEMBRANE PROTEIN"/>
    <property type="match status" value="1"/>
</dbReference>
<evidence type="ECO:0000256" key="1">
    <source>
        <dbReference type="SAM" id="Phobius"/>
    </source>
</evidence>
<evidence type="ECO:0008006" key="4">
    <source>
        <dbReference type="Google" id="ProtNLM"/>
    </source>
</evidence>
<feature type="transmembrane region" description="Helical" evidence="1">
    <location>
        <begin position="81"/>
        <end position="102"/>
    </location>
</feature>
<dbReference type="RefSeq" id="WP_094122764.1">
    <property type="nucleotide sequence ID" value="NZ_CP020465.1"/>
</dbReference>